<feature type="region of interest" description="Disordered" evidence="1">
    <location>
        <begin position="166"/>
        <end position="225"/>
    </location>
</feature>
<gene>
    <name evidence="3" type="ORF">ACFR9T_08035</name>
</gene>
<evidence type="ECO:0000313" key="4">
    <source>
        <dbReference type="Proteomes" id="UP001597185"/>
    </source>
</evidence>
<dbReference type="Pfam" id="PF25162">
    <property type="entry name" value="DUF7827"/>
    <property type="match status" value="1"/>
</dbReference>
<feature type="domain" description="DUF7827" evidence="2">
    <location>
        <begin position="33"/>
        <end position="140"/>
    </location>
</feature>
<dbReference type="AlphaFoldDB" id="A0ABD6C144"/>
<keyword evidence="4" id="KW-1185">Reference proteome</keyword>
<feature type="region of interest" description="Disordered" evidence="1">
    <location>
        <begin position="379"/>
        <end position="398"/>
    </location>
</feature>
<accession>A0ABD6C144</accession>
<name>A0ABD6C144_9EURY</name>
<dbReference type="InterPro" id="IPR057149">
    <property type="entry name" value="DUF7827"/>
</dbReference>
<feature type="compositionally biased region" description="Low complexity" evidence="1">
    <location>
        <begin position="200"/>
        <end position="221"/>
    </location>
</feature>
<evidence type="ECO:0000259" key="2">
    <source>
        <dbReference type="Pfam" id="PF25162"/>
    </source>
</evidence>
<dbReference type="Proteomes" id="UP001597185">
    <property type="component" value="Unassembled WGS sequence"/>
</dbReference>
<sequence length="562" mass="58012">MHTRLALVAAVLLVGLAGVAAPFAAPAAAQSGSAVGFGDSQTTVAQGDVATIDLQLRNTDQATLRIRSADRQYRATLRVVDGDGDGTVRVRANTFRGGDLDDADRFTAESDADTARLLSESSTTDAPVLDTGRYNLIVSTADTSVASVLTLVEPDANDSDAAVVSADGTVSEPATDSNGASESDADSSAGIDADAERESGGSATTEGGERATAAETTSRSIEAARGDRVRTRFDVSGLGGVLESRAPARNLVYPTDSEPTAETTHTVQTTPDETVSVRSLTVDYGVDDSMPPRGVHQFSRGDIEAIGVDETGDGFVDRSAGIAIQNVRTSTDGRMTLTFDRPIAVSENHTFLLSYAMQNPDTSGTEDVSVTLRGSETTHNDRGTVLYGPAGQGTLGNGVDLRPTTVDGDVPTAPLAAVETMYDPGAGGLAATLDTGAFDTGEYAMTLSVGEAAPAHAPRTSLREPFAIVEPSVEFTDRSVGDDPLLSVTADTNLAPGSSVILRVEAEEPNGGISQVLNCVATAGPDGTIGCTFDLQNPASDFDIEVTAQRNDTVIGGPVKYN</sequence>
<evidence type="ECO:0000256" key="1">
    <source>
        <dbReference type="SAM" id="MobiDB-lite"/>
    </source>
</evidence>
<organism evidence="3 4">
    <name type="scientific">Halorubrum laminariae</name>
    <dbReference type="NCBI Taxonomy" id="1433523"/>
    <lineage>
        <taxon>Archaea</taxon>
        <taxon>Methanobacteriati</taxon>
        <taxon>Methanobacteriota</taxon>
        <taxon>Stenosarchaea group</taxon>
        <taxon>Halobacteria</taxon>
        <taxon>Halobacteriales</taxon>
        <taxon>Haloferacaceae</taxon>
        <taxon>Halorubrum</taxon>
    </lineage>
</organism>
<dbReference type="RefSeq" id="WP_256416798.1">
    <property type="nucleotide sequence ID" value="NZ_JANHDL010000001.1"/>
</dbReference>
<protein>
    <recommendedName>
        <fullName evidence="2">DUF7827 domain-containing protein</fullName>
    </recommendedName>
</protein>
<reference evidence="3 4" key="1">
    <citation type="journal article" date="2019" name="Int. J. Syst. Evol. Microbiol.">
        <title>The Global Catalogue of Microorganisms (GCM) 10K type strain sequencing project: providing services to taxonomists for standard genome sequencing and annotation.</title>
        <authorList>
            <consortium name="The Broad Institute Genomics Platform"/>
            <consortium name="The Broad Institute Genome Sequencing Center for Infectious Disease"/>
            <person name="Wu L."/>
            <person name="Ma J."/>
        </authorList>
    </citation>
    <scope>NUCLEOTIDE SEQUENCE [LARGE SCALE GENOMIC DNA]</scope>
    <source>
        <strain evidence="3 4">CGMCC 1.12689</strain>
    </source>
</reference>
<feature type="compositionally biased region" description="Low complexity" evidence="1">
    <location>
        <begin position="176"/>
        <end position="192"/>
    </location>
</feature>
<evidence type="ECO:0000313" key="3">
    <source>
        <dbReference type="EMBL" id="MFD1570536.1"/>
    </source>
</evidence>
<proteinExistence type="predicted"/>
<comment type="caution">
    <text evidence="3">The sequence shown here is derived from an EMBL/GenBank/DDBJ whole genome shotgun (WGS) entry which is preliminary data.</text>
</comment>
<dbReference type="EMBL" id="JBHUDB010000004">
    <property type="protein sequence ID" value="MFD1570536.1"/>
    <property type="molecule type" value="Genomic_DNA"/>
</dbReference>